<reference evidence="2" key="1">
    <citation type="journal article" date="2019" name="Int. J. Syst. Evol. Microbiol.">
        <title>The Global Catalogue of Microorganisms (GCM) 10K type strain sequencing project: providing services to taxonomists for standard genome sequencing and annotation.</title>
        <authorList>
            <consortium name="The Broad Institute Genomics Platform"/>
            <consortium name="The Broad Institute Genome Sequencing Center for Infectious Disease"/>
            <person name="Wu L."/>
            <person name="Ma J."/>
        </authorList>
    </citation>
    <scope>NUCLEOTIDE SEQUENCE [LARGE SCALE GENOMIC DNA]</scope>
    <source>
        <strain evidence="2">KCTC 42182</strain>
    </source>
</reference>
<dbReference type="Pfam" id="PF07310">
    <property type="entry name" value="PAS_5"/>
    <property type="match status" value="1"/>
</dbReference>
<protein>
    <submittedName>
        <fullName evidence="1">PAS domain-containing protein</fullName>
    </submittedName>
</protein>
<keyword evidence="2" id="KW-1185">Reference proteome</keyword>
<evidence type="ECO:0000313" key="1">
    <source>
        <dbReference type="EMBL" id="MFC3675183.1"/>
    </source>
</evidence>
<evidence type="ECO:0000313" key="2">
    <source>
        <dbReference type="Proteomes" id="UP001595711"/>
    </source>
</evidence>
<dbReference type="Proteomes" id="UP001595711">
    <property type="component" value="Unassembled WGS sequence"/>
</dbReference>
<organism evidence="1 2">
    <name type="scientific">Ferrovibrio xuzhouensis</name>
    <dbReference type="NCBI Taxonomy" id="1576914"/>
    <lineage>
        <taxon>Bacteria</taxon>
        <taxon>Pseudomonadati</taxon>
        <taxon>Pseudomonadota</taxon>
        <taxon>Alphaproteobacteria</taxon>
        <taxon>Rhodospirillales</taxon>
        <taxon>Rhodospirillaceae</taxon>
        <taxon>Ferrovibrio</taxon>
    </lineage>
</organism>
<gene>
    <name evidence="1" type="ORF">ACFOOQ_06495</name>
</gene>
<proteinExistence type="predicted"/>
<sequence>MTGQIAVTATEDLYCPRLQRLLGYWQAHRHGDALPGRDDIDPLEMAWILGDLSLIEVHRGAGGLRYRFRLIGSRVAARFGFDATGRWLEDFPGDTYRQHIGAAFAEVVARAVPFAERPNMVIDGILHNYEILRLPLATDGRKVDMLMIGADFSARQASR</sequence>
<name>A0ABV7VCH3_9PROT</name>
<dbReference type="RefSeq" id="WP_379723268.1">
    <property type="nucleotide sequence ID" value="NZ_JBHRYJ010000001.1"/>
</dbReference>
<accession>A0ABV7VCH3</accession>
<comment type="caution">
    <text evidence="1">The sequence shown here is derived from an EMBL/GenBank/DDBJ whole genome shotgun (WGS) entry which is preliminary data.</text>
</comment>
<dbReference type="EMBL" id="JBHRYJ010000001">
    <property type="protein sequence ID" value="MFC3675183.1"/>
    <property type="molecule type" value="Genomic_DNA"/>
</dbReference>
<dbReference type="InterPro" id="IPR009922">
    <property type="entry name" value="DUF1457"/>
</dbReference>